<organism evidence="2 3">
    <name type="scientific">Lithospermum erythrorhizon</name>
    <name type="common">Purple gromwell</name>
    <name type="synonym">Lithospermum officinale var. erythrorhizon</name>
    <dbReference type="NCBI Taxonomy" id="34254"/>
    <lineage>
        <taxon>Eukaryota</taxon>
        <taxon>Viridiplantae</taxon>
        <taxon>Streptophyta</taxon>
        <taxon>Embryophyta</taxon>
        <taxon>Tracheophyta</taxon>
        <taxon>Spermatophyta</taxon>
        <taxon>Magnoliopsida</taxon>
        <taxon>eudicotyledons</taxon>
        <taxon>Gunneridae</taxon>
        <taxon>Pentapetalae</taxon>
        <taxon>asterids</taxon>
        <taxon>lamiids</taxon>
        <taxon>Boraginales</taxon>
        <taxon>Boraginaceae</taxon>
        <taxon>Boraginoideae</taxon>
        <taxon>Lithospermeae</taxon>
        <taxon>Lithospermum</taxon>
    </lineage>
</organism>
<feature type="region of interest" description="Disordered" evidence="1">
    <location>
        <begin position="1"/>
        <end position="39"/>
    </location>
</feature>
<reference evidence="2 3" key="1">
    <citation type="submission" date="2024-01" db="EMBL/GenBank/DDBJ databases">
        <title>The complete chloroplast genome sequence of Lithospermum erythrorhizon: insights into the phylogenetic relationship among Boraginaceae species and the maternal lineages of purple gromwells.</title>
        <authorList>
            <person name="Okada T."/>
            <person name="Watanabe K."/>
        </authorList>
    </citation>
    <scope>NUCLEOTIDE SEQUENCE [LARGE SCALE GENOMIC DNA]</scope>
</reference>
<evidence type="ECO:0000313" key="2">
    <source>
        <dbReference type="EMBL" id="GAA0162909.1"/>
    </source>
</evidence>
<sequence>MVEEMYQQETQSKDNEQETISNTSKHLNHEDNEAKSQEHQIATTTHVIAQTSMHNESRTCLINNNAGTNIPVGSSSSVSLRGGTRSDINAIESDPSQSTINFSHCTTLGNQQDIVARQGINNTLDNVLHDCTSSTSNGYNWRDGSNHFNQARDGNTINMTSPFITFGNTQGGGDQVSLSLGLKYSDNIPRKDHISFHDFGSF</sequence>
<dbReference type="AlphaFoldDB" id="A0AAV3QGT3"/>
<protein>
    <submittedName>
        <fullName evidence="2">Uncharacterized protein</fullName>
    </submittedName>
</protein>
<gene>
    <name evidence="2" type="ORF">LIER_18902</name>
</gene>
<comment type="caution">
    <text evidence="2">The sequence shown here is derived from an EMBL/GenBank/DDBJ whole genome shotgun (WGS) entry which is preliminary data.</text>
</comment>
<evidence type="ECO:0000313" key="3">
    <source>
        <dbReference type="Proteomes" id="UP001454036"/>
    </source>
</evidence>
<keyword evidence="3" id="KW-1185">Reference proteome</keyword>
<accession>A0AAV3QGT3</accession>
<proteinExistence type="predicted"/>
<dbReference type="Proteomes" id="UP001454036">
    <property type="component" value="Unassembled WGS sequence"/>
</dbReference>
<evidence type="ECO:0000256" key="1">
    <source>
        <dbReference type="SAM" id="MobiDB-lite"/>
    </source>
</evidence>
<dbReference type="EMBL" id="BAABME010004592">
    <property type="protein sequence ID" value="GAA0162909.1"/>
    <property type="molecule type" value="Genomic_DNA"/>
</dbReference>
<name>A0AAV3QGT3_LITER</name>
<feature type="compositionally biased region" description="Basic and acidic residues" evidence="1">
    <location>
        <begin position="27"/>
        <end position="38"/>
    </location>
</feature>